<dbReference type="PIRSF" id="PIRSF026343">
    <property type="entry name" value="NlpB"/>
    <property type="match status" value="1"/>
</dbReference>
<dbReference type="Gene3D" id="3.30.310.170">
    <property type="entry name" value="Outer membrane protein assembly factor BamC"/>
    <property type="match status" value="1"/>
</dbReference>
<dbReference type="RefSeq" id="WP_094960486.1">
    <property type="nucleotide sequence ID" value="NZ_ABDWLN020000005.1"/>
</dbReference>
<proteinExistence type="inferred from homology"/>
<dbReference type="InterPro" id="IPR014524">
    <property type="entry name" value="BamC"/>
</dbReference>
<evidence type="ECO:0000256" key="2">
    <source>
        <dbReference type="ARBA" id="ARBA00023136"/>
    </source>
</evidence>
<dbReference type="GO" id="GO:0043165">
    <property type="term" value="P:Gram-negative-bacterium-type cell outer membrane assembly"/>
    <property type="evidence" value="ECO:0007669"/>
    <property type="project" value="UniProtKB-UniRule"/>
</dbReference>
<keyword evidence="2 4" id="KW-0472">Membrane</keyword>
<dbReference type="Gene3D" id="3.30.530.50">
    <property type="match status" value="1"/>
</dbReference>
<evidence type="ECO:0000313" key="7">
    <source>
        <dbReference type="Proteomes" id="UP000216001"/>
    </source>
</evidence>
<comment type="caution">
    <text evidence="6">The sequence shown here is derived from an EMBL/GenBank/DDBJ whole genome shotgun (WGS) entry which is preliminary data.</text>
</comment>
<reference evidence="5" key="2">
    <citation type="submission" date="2020-05" db="EMBL/GenBank/DDBJ databases">
        <authorList>
            <person name="Delgado-Blas J."/>
        </authorList>
    </citation>
    <scope>NUCLEOTIDE SEQUENCE</scope>
    <source>
        <strain evidence="5">BB1453</strain>
    </source>
</reference>
<dbReference type="AlphaFoldDB" id="A0A264VYM3"/>
<dbReference type="Proteomes" id="UP000834611">
    <property type="component" value="Unassembled WGS sequence"/>
</dbReference>
<keyword evidence="4 5" id="KW-0449">Lipoprotein</keyword>
<dbReference type="EMBL" id="CAHPSF010000002">
    <property type="protein sequence ID" value="CAB5677902.1"/>
    <property type="molecule type" value="Genomic_DNA"/>
</dbReference>
<dbReference type="GO" id="GO:0051205">
    <property type="term" value="P:protein insertion into membrane"/>
    <property type="evidence" value="ECO:0007669"/>
    <property type="project" value="UniProtKB-UniRule"/>
</dbReference>
<evidence type="ECO:0000313" key="5">
    <source>
        <dbReference type="EMBL" id="CAB5677902.1"/>
    </source>
</evidence>
<reference evidence="6 7" key="1">
    <citation type="submission" date="2017-07" db="EMBL/GenBank/DDBJ databases">
        <title>blaIMP-27 on transferable plasmids in Proteus mirabilis and Providencia rettgeri.</title>
        <authorList>
            <person name="Potter R."/>
        </authorList>
    </citation>
    <scope>NUCLEOTIDE SEQUENCE [LARGE SCALE GENOMIC DNA]</scope>
    <source>
        <strain evidence="6 7">PR1</strain>
    </source>
</reference>
<keyword evidence="4" id="KW-0564">Palmitate</keyword>
<sequence length="351" mass="38313">MATLLQKSKVMKVAGLSLVVLLAACSSDQRYKRQVSGDEEYLNAAPLKVLNVPQGLTLPEQNGEYDIPKATSTGAIGKALDIRPPVLTISQLAGSRTEDSAQASRLLLENTPENSALWSQVTMILEQRGIPVSSKDDGSRSIETDWIKWDRADENVPIESRHKVTVQPENGMMALTVTSLGLRQGGETITDVVETQRYNKLLLNELTDNLYTLRDTSNKNSIQNAYGIIDVQTGSDDTGLPLVVVRAPFDAVWERLPHTLESVGMKVGDRTRSSGSVMVTYKGLSSSEWQALGIDDPTVPEADYKVQVGDLNNRSTLQFITTKGVPLTQKQNDEMVAALKAAFSKAPAKKQ</sequence>
<dbReference type="NCBIfam" id="NF008674">
    <property type="entry name" value="PRK11679.1"/>
    <property type="match status" value="1"/>
</dbReference>
<name>A0A264VYM3_PRORE</name>
<evidence type="ECO:0000256" key="1">
    <source>
        <dbReference type="ARBA" id="ARBA00022729"/>
    </source>
</evidence>
<dbReference type="InterPro" id="IPR042268">
    <property type="entry name" value="BamC_C"/>
</dbReference>
<dbReference type="InterPro" id="IPR010653">
    <property type="entry name" value="NlpB/DapX"/>
</dbReference>
<comment type="similarity">
    <text evidence="4">Belongs to the BamC family.</text>
</comment>
<protein>
    <recommendedName>
        <fullName evidence="4">Outer membrane protein assembly factor BamC</fullName>
    </recommendedName>
</protein>
<accession>A0A264VYM3</accession>
<dbReference type="Proteomes" id="UP000216001">
    <property type="component" value="Unassembled WGS sequence"/>
</dbReference>
<keyword evidence="3 4" id="KW-0998">Cell outer membrane</keyword>
<dbReference type="PROSITE" id="PS51257">
    <property type="entry name" value="PROKAR_LIPOPROTEIN"/>
    <property type="match status" value="1"/>
</dbReference>
<dbReference type="STRING" id="587.RB151_024550"/>
<evidence type="ECO:0000256" key="3">
    <source>
        <dbReference type="ARBA" id="ARBA00023237"/>
    </source>
</evidence>
<evidence type="ECO:0000313" key="6">
    <source>
        <dbReference type="EMBL" id="OZS76429.1"/>
    </source>
</evidence>
<evidence type="ECO:0000256" key="4">
    <source>
        <dbReference type="HAMAP-Rule" id="MF_00924"/>
    </source>
</evidence>
<comment type="subunit">
    <text evidence="4">Part of the Bam complex, which is composed of the outer membrane protein BamA, and four lipoproteins BamB, BamC, BamD and BamE.</text>
</comment>
<comment type="subcellular location">
    <subcellularLocation>
        <location evidence="4">Cell outer membrane</location>
        <topology evidence="4">Lipid-anchor</topology>
    </subcellularLocation>
</comment>
<dbReference type="HAMAP" id="MF_00924">
    <property type="entry name" value="OM_assembly_BamC"/>
    <property type="match status" value="1"/>
</dbReference>
<dbReference type="GO" id="GO:0009279">
    <property type="term" value="C:cell outer membrane"/>
    <property type="evidence" value="ECO:0007669"/>
    <property type="project" value="UniProtKB-SubCell"/>
</dbReference>
<gene>
    <name evidence="5" type="primary">nlpB</name>
    <name evidence="4" type="synonym">bamC</name>
    <name evidence="6" type="ORF">CHI95_00930</name>
    <name evidence="5" type="ORF">GHA_01111</name>
</gene>
<dbReference type="EMBL" id="NOWC01000001">
    <property type="protein sequence ID" value="OZS76429.1"/>
    <property type="molecule type" value="Genomic_DNA"/>
</dbReference>
<keyword evidence="1 4" id="KW-0732">Signal</keyword>
<comment type="function">
    <text evidence="4">Part of the outer membrane protein assembly complex, which is involved in assembly and insertion of beta-barrel proteins into the outer membrane.</text>
</comment>
<organism evidence="6 7">
    <name type="scientific">Providencia rettgeri</name>
    <dbReference type="NCBI Taxonomy" id="587"/>
    <lineage>
        <taxon>Bacteria</taxon>
        <taxon>Pseudomonadati</taxon>
        <taxon>Pseudomonadota</taxon>
        <taxon>Gammaproteobacteria</taxon>
        <taxon>Enterobacterales</taxon>
        <taxon>Morganellaceae</taxon>
        <taxon>Providencia</taxon>
    </lineage>
</organism>
<dbReference type="Pfam" id="PF06804">
    <property type="entry name" value="Lipoprotein_18"/>
    <property type="match status" value="1"/>
</dbReference>